<reference evidence="2 3" key="1">
    <citation type="journal article" date="2024" name="Nat. Commun.">
        <title>Phylogenomics reveals the evolutionary origins of lichenization in chlorophyte algae.</title>
        <authorList>
            <person name="Puginier C."/>
            <person name="Libourel C."/>
            <person name="Otte J."/>
            <person name="Skaloud P."/>
            <person name="Haon M."/>
            <person name="Grisel S."/>
            <person name="Petersen M."/>
            <person name="Berrin J.G."/>
            <person name="Delaux P.M."/>
            <person name="Dal Grande F."/>
            <person name="Keller J."/>
        </authorList>
    </citation>
    <scope>NUCLEOTIDE SEQUENCE [LARGE SCALE GENOMIC DNA]</scope>
    <source>
        <strain evidence="2 3">SAG 216-7</strain>
    </source>
</reference>
<feature type="region of interest" description="Disordered" evidence="1">
    <location>
        <begin position="43"/>
        <end position="66"/>
    </location>
</feature>
<evidence type="ECO:0000313" key="2">
    <source>
        <dbReference type="EMBL" id="KAK9901569.1"/>
    </source>
</evidence>
<proteinExistence type="predicted"/>
<comment type="caution">
    <text evidence="2">The sequence shown here is derived from an EMBL/GenBank/DDBJ whole genome shotgun (WGS) entry which is preliminary data.</text>
</comment>
<evidence type="ECO:0000256" key="1">
    <source>
        <dbReference type="SAM" id="MobiDB-lite"/>
    </source>
</evidence>
<name>A0ABR2YBC9_9CHLO</name>
<evidence type="ECO:0000313" key="3">
    <source>
        <dbReference type="Proteomes" id="UP001491310"/>
    </source>
</evidence>
<protein>
    <submittedName>
        <fullName evidence="2">Uncharacterized protein</fullName>
    </submittedName>
</protein>
<sequence length="121" mass="13543">MTSQAFFTTATPRLRHSHSPASVEREEKRTMVDPQNYRGIASLPAKVPDSVMPGSSPSACPREALTPPDIKIDMSRLEDIYPDPKPWKKEPLVDCFGGCTNPRVVARLDAQFLEEVFIQLM</sequence>
<keyword evidence="3" id="KW-1185">Reference proteome</keyword>
<feature type="compositionally biased region" description="Polar residues" evidence="1">
    <location>
        <begin position="1"/>
        <end position="11"/>
    </location>
</feature>
<gene>
    <name evidence="2" type="ORF">WJX75_002374</name>
</gene>
<dbReference type="EMBL" id="JALJOT010000017">
    <property type="protein sequence ID" value="KAK9901569.1"/>
    <property type="molecule type" value="Genomic_DNA"/>
</dbReference>
<dbReference type="Proteomes" id="UP001491310">
    <property type="component" value="Unassembled WGS sequence"/>
</dbReference>
<organism evidence="2 3">
    <name type="scientific">Coccomyxa subellipsoidea</name>
    <dbReference type="NCBI Taxonomy" id="248742"/>
    <lineage>
        <taxon>Eukaryota</taxon>
        <taxon>Viridiplantae</taxon>
        <taxon>Chlorophyta</taxon>
        <taxon>core chlorophytes</taxon>
        <taxon>Trebouxiophyceae</taxon>
        <taxon>Trebouxiophyceae incertae sedis</taxon>
        <taxon>Coccomyxaceae</taxon>
        <taxon>Coccomyxa</taxon>
    </lineage>
</organism>
<feature type="region of interest" description="Disordered" evidence="1">
    <location>
        <begin position="1"/>
        <end position="31"/>
    </location>
</feature>
<accession>A0ABR2YBC9</accession>